<feature type="region of interest" description="Disordered" evidence="1">
    <location>
        <begin position="213"/>
        <end position="235"/>
    </location>
</feature>
<evidence type="ECO:0000313" key="2">
    <source>
        <dbReference type="EMBL" id="OAD67793.1"/>
    </source>
</evidence>
<name>A0A162TK94_PHYB8</name>
<dbReference type="InParanoid" id="A0A162TK94"/>
<dbReference type="RefSeq" id="XP_018285833.1">
    <property type="nucleotide sequence ID" value="XM_018441899.1"/>
</dbReference>
<sequence length="398" mass="45927">MSPRESVASRKRRGRPPRRRQPEKENETDDLDKQTVNMSDTDTDEEMMRLRKRGRPRTRGRASEEMIKRVKEDTPEVSEVETGDGGESELDEAGEKKVDKNGHLLQGRKYRVSSFTLPLRGDRLFMLAMDPAKVLGYRDSYLFFHRNPRLERVRITEDEKRYLVKERLLVTWFRNRDVAVVTARSVFKCFGSKIIKDGKKYKDDYFETKAREEANQEMDIESEEQVSDQKETGRRSLLSKQSVAVESYKTVQPINGATWLHHAALAVRGFNAQLYERRVEKPAFFDIHTNTRQLPAATQPKKCIFKPVNEDEMLDSSLEFNSSPESPLRGFGQYLLENDPTSTVALGLLSEEARQEVEKIMNDMRSALCVESHISQTKPTTNYPIAITEGQHQTEFPV</sequence>
<accession>A0A162TK94</accession>
<dbReference type="Pfam" id="PF08624">
    <property type="entry name" value="CRC_subunit"/>
    <property type="match status" value="1"/>
</dbReference>
<dbReference type="GeneID" id="29002805"/>
<organism evidence="2 3">
    <name type="scientific">Phycomyces blakesleeanus (strain ATCC 8743b / DSM 1359 / FGSC 10004 / NBRC 33097 / NRRL 1555)</name>
    <dbReference type="NCBI Taxonomy" id="763407"/>
    <lineage>
        <taxon>Eukaryota</taxon>
        <taxon>Fungi</taxon>
        <taxon>Fungi incertae sedis</taxon>
        <taxon>Mucoromycota</taxon>
        <taxon>Mucoromycotina</taxon>
        <taxon>Mucoromycetes</taxon>
        <taxon>Mucorales</taxon>
        <taxon>Phycomycetaceae</taxon>
        <taxon>Phycomyces</taxon>
    </lineage>
</organism>
<dbReference type="AlphaFoldDB" id="A0A162TK94"/>
<dbReference type="VEuPathDB" id="FungiDB:PHYBLDRAFT_68166"/>
<protein>
    <submittedName>
        <fullName evidence="2">Uncharacterized protein</fullName>
    </submittedName>
</protein>
<feature type="compositionally biased region" description="Basic residues" evidence="1">
    <location>
        <begin position="50"/>
        <end position="60"/>
    </location>
</feature>
<reference evidence="3" key="1">
    <citation type="submission" date="2015-06" db="EMBL/GenBank/DDBJ databases">
        <title>Expansion of signal transduction pathways in fungi by whole-genome duplication.</title>
        <authorList>
            <consortium name="DOE Joint Genome Institute"/>
            <person name="Corrochano L.M."/>
            <person name="Kuo A."/>
            <person name="Marcet-Houben M."/>
            <person name="Polaino S."/>
            <person name="Salamov A."/>
            <person name="Villalobos J.M."/>
            <person name="Alvarez M.I."/>
            <person name="Avalos J."/>
            <person name="Benito E.P."/>
            <person name="Benoit I."/>
            <person name="Burger G."/>
            <person name="Camino L.P."/>
            <person name="Canovas D."/>
            <person name="Cerda-Olmedo E."/>
            <person name="Cheng J.-F."/>
            <person name="Dominguez A."/>
            <person name="Elias M."/>
            <person name="Eslava A.P."/>
            <person name="Glaser F."/>
            <person name="Grimwood J."/>
            <person name="Gutierrez G."/>
            <person name="Heitman J."/>
            <person name="Henrissat B."/>
            <person name="Iturriaga E.A."/>
            <person name="Lang B.F."/>
            <person name="Lavin J.L."/>
            <person name="Lee S."/>
            <person name="Li W."/>
            <person name="Lindquist E."/>
            <person name="Lopez-Garcia S."/>
            <person name="Luque E.M."/>
            <person name="Marcos A.T."/>
            <person name="Martin J."/>
            <person name="McCluskey K."/>
            <person name="Medina H.R."/>
            <person name="Miralles-Duran A."/>
            <person name="Miyazaki A."/>
            <person name="Munoz-Torres E."/>
            <person name="Oguiza J.A."/>
            <person name="Ohm R."/>
            <person name="Olmedo M."/>
            <person name="Orejas M."/>
            <person name="Ortiz-Castellanos L."/>
            <person name="Pisabarro A.G."/>
            <person name="Rodriguez-Romero J."/>
            <person name="Ruiz-Herrera J."/>
            <person name="Ruiz-Vazquez R."/>
            <person name="Sanz C."/>
            <person name="Schackwitz W."/>
            <person name="Schmutz J."/>
            <person name="Shahriari M."/>
            <person name="Shelest E."/>
            <person name="Silva-Franco F."/>
            <person name="Soanes D."/>
            <person name="Syed K."/>
            <person name="Tagua V.G."/>
            <person name="Talbot N.J."/>
            <person name="Thon M."/>
            <person name="De vries R.P."/>
            <person name="Wiebenga A."/>
            <person name="Yadav J.S."/>
            <person name="Braun E.L."/>
            <person name="Baker S."/>
            <person name="Garre V."/>
            <person name="Horwitz B."/>
            <person name="Torres-Martinez S."/>
            <person name="Idnurm A."/>
            <person name="Herrera-Estrella A."/>
            <person name="Gabaldon T."/>
            <person name="Grigoriev I.V."/>
        </authorList>
    </citation>
    <scope>NUCLEOTIDE SEQUENCE [LARGE SCALE GENOMIC DNA]</scope>
    <source>
        <strain evidence="3">NRRL 1555(-)</strain>
    </source>
</reference>
<keyword evidence="3" id="KW-1185">Reference proteome</keyword>
<feature type="region of interest" description="Disordered" evidence="1">
    <location>
        <begin position="1"/>
        <end position="100"/>
    </location>
</feature>
<dbReference type="OrthoDB" id="5598844at2759"/>
<feature type="compositionally biased region" description="Acidic residues" evidence="1">
    <location>
        <begin position="215"/>
        <end position="226"/>
    </location>
</feature>
<proteinExistence type="predicted"/>
<evidence type="ECO:0000256" key="1">
    <source>
        <dbReference type="SAM" id="MobiDB-lite"/>
    </source>
</evidence>
<dbReference type="InterPro" id="IPR013933">
    <property type="entry name" value="CRC_Rsc7/Swp82"/>
</dbReference>
<feature type="compositionally biased region" description="Basic and acidic residues" evidence="1">
    <location>
        <begin position="61"/>
        <end position="74"/>
    </location>
</feature>
<gene>
    <name evidence="2" type="ORF">PHYBLDRAFT_68166</name>
</gene>
<dbReference type="EMBL" id="KV440997">
    <property type="protein sequence ID" value="OAD67793.1"/>
    <property type="molecule type" value="Genomic_DNA"/>
</dbReference>
<dbReference type="Proteomes" id="UP000077315">
    <property type="component" value="Unassembled WGS sequence"/>
</dbReference>
<feature type="compositionally biased region" description="Basic residues" evidence="1">
    <location>
        <begin position="9"/>
        <end position="19"/>
    </location>
</feature>
<evidence type="ECO:0000313" key="3">
    <source>
        <dbReference type="Proteomes" id="UP000077315"/>
    </source>
</evidence>
<feature type="compositionally biased region" description="Acidic residues" evidence="1">
    <location>
        <begin position="75"/>
        <end position="92"/>
    </location>
</feature>
<dbReference type="FunCoup" id="A0A162TK94">
    <property type="interactions" value="173"/>
</dbReference>
<dbReference type="STRING" id="763407.A0A162TK94"/>